<sequence>MEEDGKSPPSDLWNPRKKTGPLDQQYHYRKRARKSDEGKKRYSERNAIGCHPSPDRRCKSFCPL</sequence>
<organism evidence="2 3">
    <name type="scientific">Candidatus Methylacidithermus pantelleriae</name>
    <dbReference type="NCBI Taxonomy" id="2744239"/>
    <lineage>
        <taxon>Bacteria</taxon>
        <taxon>Pseudomonadati</taxon>
        <taxon>Verrucomicrobiota</taxon>
        <taxon>Methylacidiphilae</taxon>
        <taxon>Methylacidiphilales</taxon>
        <taxon>Methylacidiphilaceae</taxon>
        <taxon>Candidatus Methylacidithermus</taxon>
    </lineage>
</organism>
<dbReference type="AlphaFoldDB" id="A0A8J2BL35"/>
<keyword evidence="3" id="KW-1185">Reference proteome</keyword>
<name>A0A8J2BL35_9BACT</name>
<feature type="compositionally biased region" description="Basic and acidic residues" evidence="1">
    <location>
        <begin position="34"/>
        <end position="44"/>
    </location>
</feature>
<comment type="caution">
    <text evidence="2">The sequence shown here is derived from an EMBL/GenBank/DDBJ whole genome shotgun (WGS) entry which is preliminary data.</text>
</comment>
<dbReference type="EMBL" id="CAJNOB010000039">
    <property type="protein sequence ID" value="CAF0701935.1"/>
    <property type="molecule type" value="Genomic_DNA"/>
</dbReference>
<evidence type="ECO:0000313" key="3">
    <source>
        <dbReference type="Proteomes" id="UP000663859"/>
    </source>
</evidence>
<proteinExistence type="predicted"/>
<protein>
    <submittedName>
        <fullName evidence="2">Uncharacterized protein</fullName>
    </submittedName>
</protein>
<feature type="region of interest" description="Disordered" evidence="1">
    <location>
        <begin position="1"/>
        <end position="54"/>
    </location>
</feature>
<gene>
    <name evidence="2" type="ORF">MPNT_440007</name>
</gene>
<evidence type="ECO:0000313" key="2">
    <source>
        <dbReference type="EMBL" id="CAF0701935.1"/>
    </source>
</evidence>
<accession>A0A8J2BL35</accession>
<evidence type="ECO:0000256" key="1">
    <source>
        <dbReference type="SAM" id="MobiDB-lite"/>
    </source>
</evidence>
<dbReference type="Proteomes" id="UP000663859">
    <property type="component" value="Unassembled WGS sequence"/>
</dbReference>
<reference evidence="2" key="1">
    <citation type="submission" date="2021-02" db="EMBL/GenBank/DDBJ databases">
        <authorList>
            <person name="Cremers G."/>
            <person name="Picone N."/>
        </authorList>
    </citation>
    <scope>NUCLEOTIDE SEQUENCE</scope>
    <source>
        <strain evidence="2">PQ17</strain>
    </source>
</reference>